<dbReference type="CDD" id="cd00229">
    <property type="entry name" value="SGNH_hydrolase"/>
    <property type="match status" value="1"/>
</dbReference>
<evidence type="ECO:0000313" key="2">
    <source>
        <dbReference type="EMBL" id="DAD97701.1"/>
    </source>
</evidence>
<dbReference type="InterPro" id="IPR051532">
    <property type="entry name" value="Ester_Hydrolysis_Enzymes"/>
</dbReference>
<dbReference type="InterPro" id="IPR013830">
    <property type="entry name" value="SGNH_hydro"/>
</dbReference>
<dbReference type="GO" id="GO:0004622">
    <property type="term" value="F:phosphatidylcholine lysophospholipase activity"/>
    <property type="evidence" value="ECO:0007669"/>
    <property type="project" value="TreeGrafter"/>
</dbReference>
<sequence>MEAELNMENISACAQNSCGLDKYKDIVQLYDKDRLTGRVRKVFPITYIQAVYDGKTGASLESILAQYNNVFLQFMGTAEATRVLLPKEMRRKGIQISYRNMEDEVIVEKCVNDSRTDDTHWGLSANWARIDELSLSGEISVSAKGTWIINGEDTGIKAVGPKGDNGLTPWLKTIDNKLYHSYDNKTWEPSSDYIAAWFRFTGTSGSSQAGNVGKIQISRDEGKTWTDLSGTFTNNLRISGYRTSVDLIPEGQPQGAIWAIGPTYASDDTAHTNPIYRLHVKDESGWVDNGQFTSIAAGVVQELGDSETEVISQKAVSSNITELRNKTTDLSKRITTLFRTSLLGEIRNDPDNLVFHTDAKLLGNILVLSYDPYIFQDEKRNDFCSITIPVKANTTYTLFQDVFSNGTKWDVSKLGIVALVNKDLEGRTYSKDEDFVGVLLSGDSNYVNPSYWQFTPESDGYLIMTVDIAQTTVGNNILGRLMIYEGTEIKPFKSNVKIRDIEELKTSTVRDNSFHWSTVTHVNTIGIFECYNMYISTGKFFSSAGFKMISGIAKVKPGKTYAFIGLDINGNGTNGGFILANKGIFNEIGEVIPNNSAIVQDVSTSFTRLAGHETENIHMLTIPQSSEEDLYVVFILEQDSQYYCFNHRLSNFISVQEYADYEHLDFHSLPINAGSFFKPLEYGGKINCYNPEKNFVDGYYVQTAAEDGKLFLAKIDSHMYEAVAIPVIPLAKYTIKTANDLYENSHNVVGFTVRDIDNMKMAADDSNRTIYTKNTLRLKWEDCPIGKNGVGRTVTVPYGYNYLIFNGFSKNNDNSQSKYDIKVCVGDQIVDEEFDDSYIYGTRRGIFPQSSYSSENGLNQIDTKMSWCTLGDSITWIDTNYIYGYQRAVMKAFKFSNYYNEGQNGWKMLQYADALLDGSKVLPKADIYTIAYGINDFAYGNLIGTLDDFKNKTGSATYAGALRVIIDKIYEANEDALIFIMTPRKACKFNDYLPDEWYEIHKGVYLTQYVDILKECASWFSLPVIDIFSLSQANEATLENLSYDVALHPNQKGCDLMAALIINKFRECLPLYKG</sequence>
<dbReference type="InterPro" id="IPR036514">
    <property type="entry name" value="SGNH_hydro_sf"/>
</dbReference>
<protein>
    <submittedName>
        <fullName evidence="2">SGNH hydrolase</fullName>
    </submittedName>
</protein>
<accession>A0A8S5NSD3</accession>
<name>A0A8S5NSD3_9CAUD</name>
<proteinExistence type="predicted"/>
<evidence type="ECO:0000259" key="1">
    <source>
        <dbReference type="Pfam" id="PF13472"/>
    </source>
</evidence>
<dbReference type="PANTHER" id="PTHR30383:SF5">
    <property type="entry name" value="SGNH HYDROLASE-TYPE ESTERASE DOMAIN-CONTAINING PROTEIN"/>
    <property type="match status" value="1"/>
</dbReference>
<dbReference type="SUPFAM" id="SSF52266">
    <property type="entry name" value="SGNH hydrolase"/>
    <property type="match status" value="1"/>
</dbReference>
<organism evidence="2">
    <name type="scientific">Podoviridae sp. ctrTt13</name>
    <dbReference type="NCBI Taxonomy" id="2825279"/>
    <lineage>
        <taxon>Viruses</taxon>
        <taxon>Duplodnaviria</taxon>
        <taxon>Heunggongvirae</taxon>
        <taxon>Uroviricota</taxon>
        <taxon>Caudoviricetes</taxon>
    </lineage>
</organism>
<reference evidence="2" key="1">
    <citation type="journal article" date="2021" name="Proc. Natl. Acad. Sci. U.S.A.">
        <title>A Catalog of Tens of Thousands of Viruses from Human Metagenomes Reveals Hidden Associations with Chronic Diseases.</title>
        <authorList>
            <person name="Tisza M.J."/>
            <person name="Buck C.B."/>
        </authorList>
    </citation>
    <scope>NUCLEOTIDE SEQUENCE</scope>
    <source>
        <strain evidence="2">CtrTt13</strain>
    </source>
</reference>
<dbReference type="Gene3D" id="3.40.50.1110">
    <property type="entry name" value="SGNH hydrolase"/>
    <property type="match status" value="1"/>
</dbReference>
<feature type="domain" description="SGNH hydrolase-type esterase" evidence="1">
    <location>
        <begin position="870"/>
        <end position="1054"/>
    </location>
</feature>
<keyword evidence="2" id="KW-0378">Hydrolase</keyword>
<dbReference type="EMBL" id="BK015247">
    <property type="protein sequence ID" value="DAD97701.1"/>
    <property type="molecule type" value="Genomic_DNA"/>
</dbReference>
<dbReference type="PANTHER" id="PTHR30383">
    <property type="entry name" value="THIOESTERASE 1/PROTEASE 1/LYSOPHOSPHOLIPASE L1"/>
    <property type="match status" value="1"/>
</dbReference>
<dbReference type="Pfam" id="PF13472">
    <property type="entry name" value="Lipase_GDSL_2"/>
    <property type="match status" value="1"/>
</dbReference>